<dbReference type="GO" id="GO:0033214">
    <property type="term" value="P:siderophore-iron import into cell"/>
    <property type="evidence" value="ECO:0007669"/>
    <property type="project" value="TreeGrafter"/>
</dbReference>
<keyword evidence="3" id="KW-0813">Transport</keyword>
<comment type="subcellular location">
    <subcellularLocation>
        <location evidence="1">Cell membrane</location>
        <topology evidence="1">Multi-pass membrane protein</topology>
    </subcellularLocation>
</comment>
<feature type="transmembrane region" description="Helical" evidence="8">
    <location>
        <begin position="68"/>
        <end position="85"/>
    </location>
</feature>
<feature type="transmembrane region" description="Helical" evidence="8">
    <location>
        <begin position="97"/>
        <end position="114"/>
    </location>
</feature>
<reference evidence="9 10" key="1">
    <citation type="submission" date="2016-01" db="EMBL/GenBank/DDBJ databases">
        <authorList>
            <person name="Oliw E.H."/>
        </authorList>
    </citation>
    <scope>NUCLEOTIDE SEQUENCE [LARGE SCALE GENOMIC DNA]</scope>
    <source>
        <strain evidence="9">LMG 22029</strain>
    </source>
</reference>
<name>A0A158I862_CABSO</name>
<dbReference type="InterPro" id="IPR037294">
    <property type="entry name" value="ABC_BtuC-like"/>
</dbReference>
<evidence type="ECO:0000256" key="3">
    <source>
        <dbReference type="ARBA" id="ARBA00022448"/>
    </source>
</evidence>
<feature type="transmembrane region" description="Helical" evidence="8">
    <location>
        <begin position="38"/>
        <end position="56"/>
    </location>
</feature>
<dbReference type="Pfam" id="PF01032">
    <property type="entry name" value="FecCD"/>
    <property type="match status" value="1"/>
</dbReference>
<dbReference type="EMBL" id="FCOC02000027">
    <property type="protein sequence ID" value="SAL52230.1"/>
    <property type="molecule type" value="Genomic_DNA"/>
</dbReference>
<evidence type="ECO:0000256" key="7">
    <source>
        <dbReference type="ARBA" id="ARBA00023136"/>
    </source>
</evidence>
<evidence type="ECO:0000256" key="5">
    <source>
        <dbReference type="ARBA" id="ARBA00022692"/>
    </source>
</evidence>
<evidence type="ECO:0000256" key="8">
    <source>
        <dbReference type="SAM" id="Phobius"/>
    </source>
</evidence>
<evidence type="ECO:0000313" key="9">
    <source>
        <dbReference type="EMBL" id="SAL52230.1"/>
    </source>
</evidence>
<dbReference type="OrthoDB" id="9811721at2"/>
<dbReference type="AlphaFoldDB" id="A0A158I862"/>
<dbReference type="SUPFAM" id="SSF81345">
    <property type="entry name" value="ABC transporter involved in vitamin B12 uptake, BtuC"/>
    <property type="match status" value="1"/>
</dbReference>
<gene>
    <name evidence="9" type="ORF">AWB64_05614</name>
</gene>
<evidence type="ECO:0000256" key="1">
    <source>
        <dbReference type="ARBA" id="ARBA00004651"/>
    </source>
</evidence>
<proteinExistence type="inferred from homology"/>
<dbReference type="GO" id="GO:0022857">
    <property type="term" value="F:transmembrane transporter activity"/>
    <property type="evidence" value="ECO:0007669"/>
    <property type="project" value="InterPro"/>
</dbReference>
<accession>A0A158I862</accession>
<organism evidence="9 10">
    <name type="scientific">Caballeronia sordidicola</name>
    <name type="common">Burkholderia sordidicola</name>
    <dbReference type="NCBI Taxonomy" id="196367"/>
    <lineage>
        <taxon>Bacteria</taxon>
        <taxon>Pseudomonadati</taxon>
        <taxon>Pseudomonadota</taxon>
        <taxon>Betaproteobacteria</taxon>
        <taxon>Burkholderiales</taxon>
        <taxon>Burkholderiaceae</taxon>
        <taxon>Caballeronia</taxon>
    </lineage>
</organism>
<comment type="similarity">
    <text evidence="2">Belongs to the binding-protein-dependent transport system permease family. FecCD subfamily.</text>
</comment>
<keyword evidence="6 8" id="KW-1133">Transmembrane helix</keyword>
<evidence type="ECO:0000313" key="10">
    <source>
        <dbReference type="Proteomes" id="UP000054893"/>
    </source>
</evidence>
<dbReference type="InterPro" id="IPR000522">
    <property type="entry name" value="ABC_transptr_permease_BtuC"/>
</dbReference>
<keyword evidence="4" id="KW-1003">Cell membrane</keyword>
<evidence type="ECO:0000256" key="6">
    <source>
        <dbReference type="ARBA" id="ARBA00022989"/>
    </source>
</evidence>
<evidence type="ECO:0000256" key="4">
    <source>
        <dbReference type="ARBA" id="ARBA00022475"/>
    </source>
</evidence>
<keyword evidence="7 8" id="KW-0472">Membrane</keyword>
<dbReference type="GO" id="GO:0005886">
    <property type="term" value="C:plasma membrane"/>
    <property type="evidence" value="ECO:0007669"/>
    <property type="project" value="UniProtKB-SubCell"/>
</dbReference>
<sequence>MLVTRRSPALSPDRTSAFRRSRTPVWTVRETIFPSTRTTLIIGPISFVGLMVPHIARLLGLRRPVMQVSGAALLGAAMLVAADWLGRNLLFPYQMPAGLLATFVGGPYFLFLLWRERE</sequence>
<keyword evidence="5 8" id="KW-0812">Transmembrane</keyword>
<dbReference type="RefSeq" id="WP_060858582.1">
    <property type="nucleotide sequence ID" value="NZ_FCOC02000027.1"/>
</dbReference>
<dbReference type="Proteomes" id="UP000054893">
    <property type="component" value="Unassembled WGS sequence"/>
</dbReference>
<dbReference type="Gene3D" id="1.10.3470.10">
    <property type="entry name" value="ABC transporter involved in vitamin B12 uptake, BtuC"/>
    <property type="match status" value="1"/>
</dbReference>
<evidence type="ECO:0000256" key="2">
    <source>
        <dbReference type="ARBA" id="ARBA00007935"/>
    </source>
</evidence>
<protein>
    <submittedName>
        <fullName evidence="9">Iron-hydroxamate transporter permease subunit</fullName>
    </submittedName>
</protein>
<dbReference type="PANTHER" id="PTHR30472">
    <property type="entry name" value="FERRIC ENTEROBACTIN TRANSPORT SYSTEM PERMEASE PROTEIN"/>
    <property type="match status" value="1"/>
</dbReference>
<dbReference type="PANTHER" id="PTHR30472:SF37">
    <property type="entry name" value="FE(3+) DICITRATE TRANSPORT SYSTEM PERMEASE PROTEIN FECD-RELATED"/>
    <property type="match status" value="1"/>
</dbReference>